<feature type="compositionally biased region" description="Polar residues" evidence="1">
    <location>
        <begin position="1"/>
        <end position="10"/>
    </location>
</feature>
<accession>A0A3P6T280</accession>
<dbReference type="AlphaFoldDB" id="A0A3P6T280"/>
<proteinExistence type="predicted"/>
<organism evidence="2 3">
    <name type="scientific">Cylicostephanus goldi</name>
    <name type="common">Nematode worm</name>
    <dbReference type="NCBI Taxonomy" id="71465"/>
    <lineage>
        <taxon>Eukaryota</taxon>
        <taxon>Metazoa</taxon>
        <taxon>Ecdysozoa</taxon>
        <taxon>Nematoda</taxon>
        <taxon>Chromadorea</taxon>
        <taxon>Rhabditida</taxon>
        <taxon>Rhabditina</taxon>
        <taxon>Rhabditomorpha</taxon>
        <taxon>Strongyloidea</taxon>
        <taxon>Strongylidae</taxon>
        <taxon>Cylicostephanus</taxon>
    </lineage>
</organism>
<evidence type="ECO:0000256" key="1">
    <source>
        <dbReference type="SAM" id="MobiDB-lite"/>
    </source>
</evidence>
<dbReference type="EMBL" id="UYRV01015585">
    <property type="protein sequence ID" value="VDK61184.1"/>
    <property type="molecule type" value="Genomic_DNA"/>
</dbReference>
<evidence type="ECO:0000313" key="2">
    <source>
        <dbReference type="EMBL" id="VDK61184.1"/>
    </source>
</evidence>
<name>A0A3P6T280_CYLGO</name>
<dbReference type="Proteomes" id="UP000271889">
    <property type="component" value="Unassembled WGS sequence"/>
</dbReference>
<sequence>MNQSTNADTQENVEDDMILTSKRSIPLPPFKGDTDKVRFGFSNLP</sequence>
<evidence type="ECO:0000313" key="3">
    <source>
        <dbReference type="Proteomes" id="UP000271889"/>
    </source>
</evidence>
<keyword evidence="3" id="KW-1185">Reference proteome</keyword>
<reference evidence="2 3" key="1">
    <citation type="submission" date="2018-11" db="EMBL/GenBank/DDBJ databases">
        <authorList>
            <consortium name="Pathogen Informatics"/>
        </authorList>
    </citation>
    <scope>NUCLEOTIDE SEQUENCE [LARGE SCALE GENOMIC DNA]</scope>
</reference>
<gene>
    <name evidence="2" type="ORF">CGOC_LOCUS5232</name>
</gene>
<protein>
    <submittedName>
        <fullName evidence="2">Uncharacterized protein</fullName>
    </submittedName>
</protein>
<feature type="region of interest" description="Disordered" evidence="1">
    <location>
        <begin position="1"/>
        <end position="34"/>
    </location>
</feature>